<keyword evidence="3" id="KW-1185">Reference proteome</keyword>
<sequence length="143" mass="16543">AYFKVGVVFRVLWPELSGDRNENRTIATHPRFPTEKIFVKVRWFVVAREGNDCCTCLSIQTYRGRGVPANKVKSHHAIMYTGDHPPPPLAPEYPRGPYELGMGDPIRVIPYKPWERMNPVSRVNFTKLYTVEHNVKVHMFGYV</sequence>
<proteinExistence type="predicted"/>
<dbReference type="InterPro" id="IPR046497">
    <property type="entry name" value="DUF6590"/>
</dbReference>
<dbReference type="OrthoDB" id="3559580at2759"/>
<evidence type="ECO:0000313" key="2">
    <source>
        <dbReference type="EMBL" id="KAF2685720.1"/>
    </source>
</evidence>
<dbReference type="Pfam" id="PF20233">
    <property type="entry name" value="DUF6590"/>
    <property type="match status" value="1"/>
</dbReference>
<feature type="domain" description="DUF6590" evidence="1">
    <location>
        <begin position="2"/>
        <end position="143"/>
    </location>
</feature>
<protein>
    <recommendedName>
        <fullName evidence="1">DUF6590 domain-containing protein</fullName>
    </recommendedName>
</protein>
<evidence type="ECO:0000313" key="3">
    <source>
        <dbReference type="Proteomes" id="UP000799291"/>
    </source>
</evidence>
<feature type="non-terminal residue" evidence="2">
    <location>
        <position position="1"/>
    </location>
</feature>
<dbReference type="EMBL" id="MU005578">
    <property type="protein sequence ID" value="KAF2685720.1"/>
    <property type="molecule type" value="Genomic_DNA"/>
</dbReference>
<evidence type="ECO:0000259" key="1">
    <source>
        <dbReference type="Pfam" id="PF20233"/>
    </source>
</evidence>
<dbReference type="AlphaFoldDB" id="A0A6G1J681"/>
<name>A0A6G1J681_9PLEO</name>
<feature type="non-terminal residue" evidence="2">
    <location>
        <position position="143"/>
    </location>
</feature>
<dbReference type="Proteomes" id="UP000799291">
    <property type="component" value="Unassembled WGS sequence"/>
</dbReference>
<gene>
    <name evidence="2" type="ORF">K458DRAFT_248088</name>
</gene>
<reference evidence="2" key="1">
    <citation type="journal article" date="2020" name="Stud. Mycol.">
        <title>101 Dothideomycetes genomes: a test case for predicting lifestyles and emergence of pathogens.</title>
        <authorList>
            <person name="Haridas S."/>
            <person name="Albert R."/>
            <person name="Binder M."/>
            <person name="Bloem J."/>
            <person name="Labutti K."/>
            <person name="Salamov A."/>
            <person name="Andreopoulos B."/>
            <person name="Baker S."/>
            <person name="Barry K."/>
            <person name="Bills G."/>
            <person name="Bluhm B."/>
            <person name="Cannon C."/>
            <person name="Castanera R."/>
            <person name="Culley D."/>
            <person name="Daum C."/>
            <person name="Ezra D."/>
            <person name="Gonzalez J."/>
            <person name="Henrissat B."/>
            <person name="Kuo A."/>
            <person name="Liang C."/>
            <person name="Lipzen A."/>
            <person name="Lutzoni F."/>
            <person name="Magnuson J."/>
            <person name="Mondo S."/>
            <person name="Nolan M."/>
            <person name="Ohm R."/>
            <person name="Pangilinan J."/>
            <person name="Park H.-J."/>
            <person name="Ramirez L."/>
            <person name="Alfaro M."/>
            <person name="Sun H."/>
            <person name="Tritt A."/>
            <person name="Yoshinaga Y."/>
            <person name="Zwiers L.-H."/>
            <person name="Turgeon B."/>
            <person name="Goodwin S."/>
            <person name="Spatafora J."/>
            <person name="Crous P."/>
            <person name="Grigoriev I."/>
        </authorList>
    </citation>
    <scope>NUCLEOTIDE SEQUENCE</scope>
    <source>
        <strain evidence="2">CBS 122367</strain>
    </source>
</reference>
<organism evidence="2 3">
    <name type="scientific">Lentithecium fluviatile CBS 122367</name>
    <dbReference type="NCBI Taxonomy" id="1168545"/>
    <lineage>
        <taxon>Eukaryota</taxon>
        <taxon>Fungi</taxon>
        <taxon>Dikarya</taxon>
        <taxon>Ascomycota</taxon>
        <taxon>Pezizomycotina</taxon>
        <taxon>Dothideomycetes</taxon>
        <taxon>Pleosporomycetidae</taxon>
        <taxon>Pleosporales</taxon>
        <taxon>Massarineae</taxon>
        <taxon>Lentitheciaceae</taxon>
        <taxon>Lentithecium</taxon>
    </lineage>
</organism>
<accession>A0A6G1J681</accession>